<proteinExistence type="predicted"/>
<feature type="domain" description="DUF1990" evidence="1">
    <location>
        <begin position="20"/>
        <end position="175"/>
    </location>
</feature>
<protein>
    <submittedName>
        <fullName evidence="2">DUF1990 domain-containing protein</fullName>
    </submittedName>
</protein>
<sequence>MAGRGRLERELGRYQSTEPTYPDLGATRAELPAGYRHLRWAAPLGHGRAVFEAAAAAVLEWRMHRDAGLEVAATSTRAEVGGTVVLWLGRGPLGLLAACRVVWVLDETDRSGFAYGTLPGHPERGEEAFVVERAADDAVRFTVTAFSRPGGLWPTLAGSLIWRVQHLITTRYLRAVQMAAVSTPRR</sequence>
<dbReference type="AlphaFoldDB" id="A0A937RMR9"/>
<dbReference type="EMBL" id="JAEACQ010000283">
    <property type="protein sequence ID" value="MBL7631750.1"/>
    <property type="molecule type" value="Genomic_DNA"/>
</dbReference>
<evidence type="ECO:0000259" key="1">
    <source>
        <dbReference type="Pfam" id="PF09348"/>
    </source>
</evidence>
<comment type="caution">
    <text evidence="2">The sequence shown here is derived from an EMBL/GenBank/DDBJ whole genome shotgun (WGS) entry which is preliminary data.</text>
</comment>
<evidence type="ECO:0000313" key="2">
    <source>
        <dbReference type="EMBL" id="MBL7631750.1"/>
    </source>
</evidence>
<name>A0A937RMR9_9ACTN</name>
<dbReference type="PANTHER" id="PTHR34202">
    <property type="entry name" value="UPF0548 PROTEIN"/>
    <property type="match status" value="1"/>
</dbReference>
<evidence type="ECO:0000313" key="3">
    <source>
        <dbReference type="Proteomes" id="UP000604475"/>
    </source>
</evidence>
<keyword evidence="3" id="KW-1185">Reference proteome</keyword>
<dbReference type="PIRSF" id="PIRSF010260">
    <property type="entry name" value="UCP010260"/>
    <property type="match status" value="1"/>
</dbReference>
<gene>
    <name evidence="2" type="ORF">I7412_32255</name>
</gene>
<dbReference type="Pfam" id="PF09348">
    <property type="entry name" value="DUF1990"/>
    <property type="match status" value="1"/>
</dbReference>
<dbReference type="Proteomes" id="UP000604475">
    <property type="component" value="Unassembled WGS sequence"/>
</dbReference>
<accession>A0A937RMR9</accession>
<dbReference type="InterPro" id="IPR014457">
    <property type="entry name" value="UCP010260"/>
</dbReference>
<organism evidence="2 3">
    <name type="scientific">Frankia nepalensis</name>
    <dbReference type="NCBI Taxonomy" id="1836974"/>
    <lineage>
        <taxon>Bacteria</taxon>
        <taxon>Bacillati</taxon>
        <taxon>Actinomycetota</taxon>
        <taxon>Actinomycetes</taxon>
        <taxon>Frankiales</taxon>
        <taxon>Frankiaceae</taxon>
        <taxon>Frankia</taxon>
    </lineage>
</organism>
<dbReference type="PANTHER" id="PTHR34202:SF1">
    <property type="entry name" value="UPF0548 PROTEIN"/>
    <property type="match status" value="1"/>
</dbReference>
<reference evidence="2" key="1">
    <citation type="submission" date="2020-12" db="EMBL/GenBank/DDBJ databases">
        <title>Genomic characterization of non-nitrogen-fixing Frankia strains.</title>
        <authorList>
            <person name="Carlos-Shanley C."/>
            <person name="Guerra T."/>
            <person name="Hahn D."/>
        </authorList>
    </citation>
    <scope>NUCLEOTIDE SEQUENCE</scope>
    <source>
        <strain evidence="2">CN6</strain>
    </source>
</reference>
<dbReference type="InterPro" id="IPR018960">
    <property type="entry name" value="DUF1990"/>
</dbReference>